<dbReference type="PROSITE" id="PS50076">
    <property type="entry name" value="DNAJ_2"/>
    <property type="match status" value="1"/>
</dbReference>
<dbReference type="GO" id="GO:0006457">
    <property type="term" value="P:protein folding"/>
    <property type="evidence" value="ECO:0007669"/>
    <property type="project" value="UniProtKB-UniRule"/>
</dbReference>
<dbReference type="HAMAP" id="MF_00682">
    <property type="entry name" value="HscB"/>
    <property type="match status" value="1"/>
</dbReference>
<dbReference type="SUPFAM" id="SSF46565">
    <property type="entry name" value="Chaperone J-domain"/>
    <property type="match status" value="1"/>
</dbReference>
<dbReference type="GO" id="GO:0001671">
    <property type="term" value="F:ATPase activator activity"/>
    <property type="evidence" value="ECO:0007669"/>
    <property type="project" value="InterPro"/>
</dbReference>
<dbReference type="SUPFAM" id="SSF47144">
    <property type="entry name" value="HSC20 (HSCB), C-terminal oligomerisation domain"/>
    <property type="match status" value="1"/>
</dbReference>
<dbReference type="NCBIfam" id="NF003449">
    <property type="entry name" value="PRK05014.1"/>
    <property type="match status" value="1"/>
</dbReference>
<dbReference type="GO" id="GO:0051259">
    <property type="term" value="P:protein complex oligomerization"/>
    <property type="evidence" value="ECO:0007669"/>
    <property type="project" value="InterPro"/>
</dbReference>
<accession>A0A502L5U5</accession>
<dbReference type="InterPro" id="IPR001623">
    <property type="entry name" value="DnaJ_domain"/>
</dbReference>
<dbReference type="GO" id="GO:0051087">
    <property type="term" value="F:protein-folding chaperone binding"/>
    <property type="evidence" value="ECO:0007669"/>
    <property type="project" value="InterPro"/>
</dbReference>
<name>A0A502L5U5_9GAMM</name>
<feature type="domain" description="J" evidence="5">
    <location>
        <begin position="5"/>
        <end position="77"/>
    </location>
</feature>
<dbReference type="InterPro" id="IPR009073">
    <property type="entry name" value="HscB_oligo_C"/>
</dbReference>
<comment type="similarity">
    <text evidence="1 4">Belongs to the HscB family.</text>
</comment>
<dbReference type="InterPro" id="IPR036386">
    <property type="entry name" value="HscB_C_sf"/>
</dbReference>
<keyword evidence="2 4" id="KW-0143">Chaperone</keyword>
<evidence type="ECO:0000256" key="1">
    <source>
        <dbReference type="ARBA" id="ARBA00010476"/>
    </source>
</evidence>
<sequence>MSTLNYFELLDMTTGFDIDLPHLAEQYQTLQKAVHPDKFAHASSQEQLLAVQKSAQINDAYQTLKEPLKRAEYLLTLRGVDMPSEQNTFGDTQFLMRQMELREMLEDIKHADDVDGALFAAQEELATESQAIFTLLQQQIHENTSASNQMACDNLRKLKFYKKLDIEVERLEDSLFDD</sequence>
<dbReference type="GO" id="GO:0044571">
    <property type="term" value="P:[2Fe-2S] cluster assembly"/>
    <property type="evidence" value="ECO:0007669"/>
    <property type="project" value="InterPro"/>
</dbReference>
<dbReference type="PANTHER" id="PTHR14021">
    <property type="entry name" value="IRON-SULFUR CLUSTER CO-CHAPERONE PROTEIN HSCB"/>
    <property type="match status" value="1"/>
</dbReference>
<dbReference type="InterPro" id="IPR004640">
    <property type="entry name" value="HscB"/>
</dbReference>
<dbReference type="OrthoDB" id="287587at2"/>
<dbReference type="CDD" id="cd06257">
    <property type="entry name" value="DnaJ"/>
    <property type="match status" value="1"/>
</dbReference>
<evidence type="ECO:0000256" key="3">
    <source>
        <dbReference type="ARBA" id="ARBA00025596"/>
    </source>
</evidence>
<dbReference type="GO" id="GO:1990230">
    <property type="term" value="C:iron-sulfur cluster transfer complex"/>
    <property type="evidence" value="ECO:0007669"/>
    <property type="project" value="TreeGrafter"/>
</dbReference>
<reference evidence="6 7" key="1">
    <citation type="submission" date="2019-01" db="EMBL/GenBank/DDBJ databases">
        <title>Litorilituus lipolytica sp. nov., isolated from intertidal sand of the Yellow Sea in China.</title>
        <authorList>
            <person name="Liu A."/>
        </authorList>
    </citation>
    <scope>NUCLEOTIDE SEQUENCE [LARGE SCALE GENOMIC DNA]</scope>
    <source>
        <strain evidence="6 7">RZ04</strain>
    </source>
</reference>
<comment type="caution">
    <text evidence="6">The sequence shown here is derived from an EMBL/GenBank/DDBJ whole genome shotgun (WGS) entry which is preliminary data.</text>
</comment>
<proteinExistence type="inferred from homology"/>
<dbReference type="Pfam" id="PF00226">
    <property type="entry name" value="DnaJ"/>
    <property type="match status" value="1"/>
</dbReference>
<comment type="function">
    <text evidence="3 4">Co-chaperone involved in the maturation of iron-sulfur cluster-containing proteins. Seems to help targeting proteins to be folded toward HscA.</text>
</comment>
<dbReference type="EMBL" id="SAWY01000001">
    <property type="protein sequence ID" value="TPH19300.1"/>
    <property type="molecule type" value="Genomic_DNA"/>
</dbReference>
<protein>
    <recommendedName>
        <fullName evidence="4">Co-chaperone protein HscB homolog</fullName>
    </recommendedName>
</protein>
<dbReference type="RefSeq" id="WP_140600922.1">
    <property type="nucleotide sequence ID" value="NZ_SAWY01000001.1"/>
</dbReference>
<dbReference type="PANTHER" id="PTHR14021:SF15">
    <property type="entry name" value="IRON-SULFUR CLUSTER CO-CHAPERONE PROTEIN HSCB"/>
    <property type="match status" value="1"/>
</dbReference>
<dbReference type="Proteomes" id="UP000315303">
    <property type="component" value="Unassembled WGS sequence"/>
</dbReference>
<evidence type="ECO:0000313" key="6">
    <source>
        <dbReference type="EMBL" id="TPH19300.1"/>
    </source>
</evidence>
<evidence type="ECO:0000256" key="4">
    <source>
        <dbReference type="HAMAP-Rule" id="MF_00682"/>
    </source>
</evidence>
<dbReference type="Gene3D" id="1.20.1280.20">
    <property type="entry name" value="HscB, C-terminal domain"/>
    <property type="match status" value="1"/>
</dbReference>
<dbReference type="InterPro" id="IPR036869">
    <property type="entry name" value="J_dom_sf"/>
</dbReference>
<evidence type="ECO:0000256" key="2">
    <source>
        <dbReference type="ARBA" id="ARBA00023186"/>
    </source>
</evidence>
<dbReference type="SMART" id="SM00271">
    <property type="entry name" value="DnaJ"/>
    <property type="match status" value="1"/>
</dbReference>
<evidence type="ECO:0000259" key="5">
    <source>
        <dbReference type="PROSITE" id="PS50076"/>
    </source>
</evidence>
<organism evidence="6 7">
    <name type="scientific">Litorilituus lipolyticus</name>
    <dbReference type="NCBI Taxonomy" id="2491017"/>
    <lineage>
        <taxon>Bacteria</taxon>
        <taxon>Pseudomonadati</taxon>
        <taxon>Pseudomonadota</taxon>
        <taxon>Gammaproteobacteria</taxon>
        <taxon>Alteromonadales</taxon>
        <taxon>Colwelliaceae</taxon>
        <taxon>Litorilituus</taxon>
    </lineage>
</organism>
<evidence type="ECO:0000313" key="7">
    <source>
        <dbReference type="Proteomes" id="UP000315303"/>
    </source>
</evidence>
<dbReference type="Pfam" id="PF07743">
    <property type="entry name" value="HSCB_C"/>
    <property type="match status" value="1"/>
</dbReference>
<dbReference type="Gene3D" id="1.10.287.110">
    <property type="entry name" value="DnaJ domain"/>
    <property type="match status" value="1"/>
</dbReference>
<gene>
    <name evidence="4 6" type="primary">hscB</name>
    <name evidence="6" type="ORF">EPA86_00810</name>
</gene>
<keyword evidence="7" id="KW-1185">Reference proteome</keyword>
<comment type="subunit">
    <text evidence="4">Interacts with HscA and stimulates its ATPase activity.</text>
</comment>
<dbReference type="AlphaFoldDB" id="A0A502L5U5"/>
<dbReference type="NCBIfam" id="TIGR00714">
    <property type="entry name" value="hscB"/>
    <property type="match status" value="1"/>
</dbReference>